<dbReference type="HOGENOM" id="CLU_1443354_0_0_1"/>
<sequence length="188" mass="20512">MGGWVDLSQQDTNPSEEPRRPSQFVVLHTDRGRARGQSPQSKQLLDQGPRPTPESVVPLMARQRGRDSLWIMRPHRAYVRNVNARNANADPPVPNQEVSNAEFRNAIQLLAQSVTNQNNQQVPVPANASGGLVAVRVQDFDCSATLIEIADKLDDLPFGQLIAFSVLPLASSYSGSLGGTVLLHGTNR</sequence>
<dbReference type="PaxDb" id="4113-PGSC0003DMT400091646"/>
<evidence type="ECO:0008006" key="4">
    <source>
        <dbReference type="Google" id="ProtNLM"/>
    </source>
</evidence>
<reference evidence="2" key="2">
    <citation type="submission" date="2015-06" db="UniProtKB">
        <authorList>
            <consortium name="EnsemblPlants"/>
        </authorList>
    </citation>
    <scope>IDENTIFICATION</scope>
    <source>
        <strain evidence="2">DM1-3 516 R44</strain>
    </source>
</reference>
<dbReference type="AlphaFoldDB" id="M1DN34"/>
<dbReference type="Proteomes" id="UP000011115">
    <property type="component" value="Unassembled WGS sequence"/>
</dbReference>
<evidence type="ECO:0000313" key="3">
    <source>
        <dbReference type="Proteomes" id="UP000011115"/>
    </source>
</evidence>
<protein>
    <recommendedName>
        <fullName evidence="4">Gag-pol polyprotein</fullName>
    </recommendedName>
</protein>
<dbReference type="EnsemblPlants" id="PGSC0003DMT400091646">
    <property type="protein sequence ID" value="PGSC0003DMT400091646"/>
    <property type="gene ID" value="PGSC0003DMG400041217"/>
</dbReference>
<evidence type="ECO:0000313" key="2">
    <source>
        <dbReference type="EnsemblPlants" id="PGSC0003DMT400091646"/>
    </source>
</evidence>
<dbReference type="Gramene" id="PGSC0003DMT400091646">
    <property type="protein sequence ID" value="PGSC0003DMT400091646"/>
    <property type="gene ID" value="PGSC0003DMG400041217"/>
</dbReference>
<accession>M1DN34</accession>
<name>M1DN34_SOLTU</name>
<evidence type="ECO:0000256" key="1">
    <source>
        <dbReference type="SAM" id="MobiDB-lite"/>
    </source>
</evidence>
<organism evidence="2 3">
    <name type="scientific">Solanum tuberosum</name>
    <name type="common">Potato</name>
    <dbReference type="NCBI Taxonomy" id="4113"/>
    <lineage>
        <taxon>Eukaryota</taxon>
        <taxon>Viridiplantae</taxon>
        <taxon>Streptophyta</taxon>
        <taxon>Embryophyta</taxon>
        <taxon>Tracheophyta</taxon>
        <taxon>Spermatophyta</taxon>
        <taxon>Magnoliopsida</taxon>
        <taxon>eudicotyledons</taxon>
        <taxon>Gunneridae</taxon>
        <taxon>Pentapetalae</taxon>
        <taxon>asterids</taxon>
        <taxon>lamiids</taxon>
        <taxon>Solanales</taxon>
        <taxon>Solanaceae</taxon>
        <taxon>Solanoideae</taxon>
        <taxon>Solaneae</taxon>
        <taxon>Solanum</taxon>
    </lineage>
</organism>
<keyword evidence="3" id="KW-1185">Reference proteome</keyword>
<feature type="region of interest" description="Disordered" evidence="1">
    <location>
        <begin position="1"/>
        <end position="55"/>
    </location>
</feature>
<proteinExistence type="predicted"/>
<reference evidence="3" key="1">
    <citation type="journal article" date="2011" name="Nature">
        <title>Genome sequence and analysis of the tuber crop potato.</title>
        <authorList>
            <consortium name="The Potato Genome Sequencing Consortium"/>
        </authorList>
    </citation>
    <scope>NUCLEOTIDE SEQUENCE [LARGE SCALE GENOMIC DNA]</scope>
    <source>
        <strain evidence="3">cv. DM1-3 516 R44</strain>
    </source>
</reference>
<dbReference type="InParanoid" id="M1DN34"/>